<dbReference type="Pfam" id="PF00534">
    <property type="entry name" value="Glycos_transf_1"/>
    <property type="match status" value="1"/>
</dbReference>
<comment type="similarity">
    <text evidence="1">Belongs to the glycosyltransferase group 1 family. Glycosyltransferase 4 subfamily.</text>
</comment>
<organism evidence="6 7">
    <name type="scientific">candidate division WOR-3 bacterium JGI_Cruoil_03_44_89</name>
    <dbReference type="NCBI Taxonomy" id="1973748"/>
    <lineage>
        <taxon>Bacteria</taxon>
        <taxon>Bacteria division WOR-3</taxon>
    </lineage>
</organism>
<protein>
    <recommendedName>
        <fullName evidence="8">Glycosyltransferase family 1 protein</fullName>
    </recommendedName>
</protein>
<sequence>MKILYLESYGDIVGGGQVSLLYLLKNLNRDGFIPLVVVPNEGSLTDELERHKIRFEILPMPPLRGWKNLLVPITVKRLLYLARKEKIDLIHSNTTNSALYGVLVSRILKIPHIWWVRVEPRLNLPEKIVAHLTTYIAVVSEFVGARLPQERLSVVYNGVDTERFKPNRDNRFRRELGMPDGVFLVGTVGQLLPYKGHKFLIRAAKRATEEEKNIRFVIVGGERKKGYRKELENETHHFELGDAISFVGFRKDIPSVLNSLDLFVCPSTAEHFGRVIIEAMSCGLPVVAINSGGVPEIVVDNVTGILVPPGDISALADAILYIKRNLEEPKRMGENGRKRVERYFSIEKNVCLTEKMYRKLGR</sequence>
<evidence type="ECO:0000313" key="6">
    <source>
        <dbReference type="EMBL" id="OYD17115.1"/>
    </source>
</evidence>
<keyword evidence="2" id="KW-0328">Glycosyltransferase</keyword>
<gene>
    <name evidence="6" type="ORF">CH333_01900</name>
</gene>
<dbReference type="Gene3D" id="3.40.50.2000">
    <property type="entry name" value="Glycogen Phosphorylase B"/>
    <property type="match status" value="2"/>
</dbReference>
<evidence type="ECO:0000256" key="3">
    <source>
        <dbReference type="ARBA" id="ARBA00022679"/>
    </source>
</evidence>
<dbReference type="CDD" id="cd03801">
    <property type="entry name" value="GT4_PimA-like"/>
    <property type="match status" value="1"/>
</dbReference>
<dbReference type="InterPro" id="IPR028098">
    <property type="entry name" value="Glyco_trans_4-like_N"/>
</dbReference>
<dbReference type="Pfam" id="PF13439">
    <property type="entry name" value="Glyco_transf_4"/>
    <property type="match status" value="1"/>
</dbReference>
<evidence type="ECO:0000256" key="1">
    <source>
        <dbReference type="ARBA" id="ARBA00009481"/>
    </source>
</evidence>
<evidence type="ECO:0000259" key="4">
    <source>
        <dbReference type="Pfam" id="PF00534"/>
    </source>
</evidence>
<evidence type="ECO:0008006" key="8">
    <source>
        <dbReference type="Google" id="ProtNLM"/>
    </source>
</evidence>
<feature type="domain" description="Glycosyltransferase subfamily 4-like N-terminal" evidence="5">
    <location>
        <begin position="13"/>
        <end position="163"/>
    </location>
</feature>
<accession>A0A235BZZ5</accession>
<comment type="caution">
    <text evidence="6">The sequence shown here is derived from an EMBL/GenBank/DDBJ whole genome shotgun (WGS) entry which is preliminary data.</text>
</comment>
<evidence type="ECO:0000313" key="7">
    <source>
        <dbReference type="Proteomes" id="UP000215215"/>
    </source>
</evidence>
<dbReference type="InterPro" id="IPR001296">
    <property type="entry name" value="Glyco_trans_1"/>
</dbReference>
<proteinExistence type="inferred from homology"/>
<dbReference type="AlphaFoldDB" id="A0A235BZZ5"/>
<keyword evidence="3" id="KW-0808">Transferase</keyword>
<dbReference type="SUPFAM" id="SSF53756">
    <property type="entry name" value="UDP-Glycosyltransferase/glycogen phosphorylase"/>
    <property type="match status" value="1"/>
</dbReference>
<name>A0A235BZZ5_UNCW3</name>
<dbReference type="EMBL" id="NOZQ01000032">
    <property type="protein sequence ID" value="OYD17115.1"/>
    <property type="molecule type" value="Genomic_DNA"/>
</dbReference>
<dbReference type="Proteomes" id="UP000215215">
    <property type="component" value="Unassembled WGS sequence"/>
</dbReference>
<feature type="domain" description="Glycosyl transferase family 1" evidence="4">
    <location>
        <begin position="171"/>
        <end position="339"/>
    </location>
</feature>
<evidence type="ECO:0000256" key="2">
    <source>
        <dbReference type="ARBA" id="ARBA00022676"/>
    </source>
</evidence>
<dbReference type="PANTHER" id="PTHR12526:SF640">
    <property type="entry name" value="COLANIC ACID BIOSYNTHESIS GLYCOSYLTRANSFERASE WCAL-RELATED"/>
    <property type="match status" value="1"/>
</dbReference>
<dbReference type="GO" id="GO:0016757">
    <property type="term" value="F:glycosyltransferase activity"/>
    <property type="evidence" value="ECO:0007669"/>
    <property type="project" value="UniProtKB-KW"/>
</dbReference>
<dbReference type="PANTHER" id="PTHR12526">
    <property type="entry name" value="GLYCOSYLTRANSFERASE"/>
    <property type="match status" value="1"/>
</dbReference>
<reference evidence="6 7" key="1">
    <citation type="submission" date="2017-07" db="EMBL/GenBank/DDBJ databases">
        <title>Recovery of genomes from metagenomes via a dereplication, aggregation, and scoring strategy.</title>
        <authorList>
            <person name="Sieber C.M."/>
            <person name="Probst A.J."/>
            <person name="Sharrar A."/>
            <person name="Thomas B.C."/>
            <person name="Hess M."/>
            <person name="Tringe S.G."/>
            <person name="Banfield J.F."/>
        </authorList>
    </citation>
    <scope>NUCLEOTIDE SEQUENCE [LARGE SCALE GENOMIC DNA]</scope>
    <source>
        <strain evidence="6">JGI_Cruoil_03_44_89</strain>
    </source>
</reference>
<evidence type="ECO:0000259" key="5">
    <source>
        <dbReference type="Pfam" id="PF13439"/>
    </source>
</evidence>